<proteinExistence type="predicted"/>
<name>A0A364XZD7_9BACT</name>
<dbReference type="EMBL" id="QMFY01000010">
    <property type="protein sequence ID" value="RAV99665.1"/>
    <property type="molecule type" value="Genomic_DNA"/>
</dbReference>
<evidence type="ECO:0008006" key="3">
    <source>
        <dbReference type="Google" id="ProtNLM"/>
    </source>
</evidence>
<dbReference type="Proteomes" id="UP000251889">
    <property type="component" value="Unassembled WGS sequence"/>
</dbReference>
<sequence>MSRPRINDNDKRIIQVNIRITEAENAKLVAFAQASGMSTANFVRKIVFTGKFPKPKLSPIHANLYRELNKIGVNLNQITHKINQGDHPAEIYSVQVELSALLKKTLNVLLDDRQPDQG</sequence>
<protein>
    <recommendedName>
        <fullName evidence="3">Mobilisation protein (MobC)</fullName>
    </recommendedName>
</protein>
<dbReference type="OrthoDB" id="681025at2"/>
<dbReference type="RefSeq" id="WP_112748476.1">
    <property type="nucleotide sequence ID" value="NZ_QMFY01000010.1"/>
</dbReference>
<gene>
    <name evidence="1" type="ORF">DQQ10_18905</name>
</gene>
<evidence type="ECO:0000313" key="2">
    <source>
        <dbReference type="Proteomes" id="UP000251889"/>
    </source>
</evidence>
<dbReference type="Pfam" id="PF21983">
    <property type="entry name" value="NikA-like"/>
    <property type="match status" value="1"/>
</dbReference>
<reference evidence="1 2" key="1">
    <citation type="submission" date="2018-06" db="EMBL/GenBank/DDBJ databases">
        <title>Chryseolinea flavus sp. nov., a member of the phylum Bacteroidetes isolated from soil.</title>
        <authorList>
            <person name="Li Y."/>
            <person name="Wang J."/>
        </authorList>
    </citation>
    <scope>NUCLEOTIDE SEQUENCE [LARGE SCALE GENOMIC DNA]</scope>
    <source>
        <strain evidence="1 2">SDU1-6</strain>
    </source>
</reference>
<comment type="caution">
    <text evidence="1">The sequence shown here is derived from an EMBL/GenBank/DDBJ whole genome shotgun (WGS) entry which is preliminary data.</text>
</comment>
<evidence type="ECO:0000313" key="1">
    <source>
        <dbReference type="EMBL" id="RAV99665.1"/>
    </source>
</evidence>
<keyword evidence="2" id="KW-1185">Reference proteome</keyword>
<accession>A0A364XZD7</accession>
<dbReference type="InterPro" id="IPR053842">
    <property type="entry name" value="NikA-like"/>
</dbReference>
<dbReference type="AlphaFoldDB" id="A0A364XZD7"/>
<organism evidence="1 2">
    <name type="scientific">Pseudochryseolinea flava</name>
    <dbReference type="NCBI Taxonomy" id="2059302"/>
    <lineage>
        <taxon>Bacteria</taxon>
        <taxon>Pseudomonadati</taxon>
        <taxon>Bacteroidota</taxon>
        <taxon>Cytophagia</taxon>
        <taxon>Cytophagales</taxon>
        <taxon>Fulvivirgaceae</taxon>
        <taxon>Pseudochryseolinea</taxon>
    </lineage>
</organism>